<dbReference type="KEGG" id="rcr:NCTC10994_03034"/>
<protein>
    <recommendedName>
        <fullName evidence="1">VOC domain-containing protein</fullName>
    </recommendedName>
</protein>
<name>A0A2X4URE0_9NOCA</name>
<dbReference type="STRING" id="1219011.GCA_001895045_03697"/>
<organism evidence="2 3">
    <name type="scientific">Rhodococcus coprophilus</name>
    <dbReference type="NCBI Taxonomy" id="38310"/>
    <lineage>
        <taxon>Bacteria</taxon>
        <taxon>Bacillati</taxon>
        <taxon>Actinomycetota</taxon>
        <taxon>Actinomycetes</taxon>
        <taxon>Mycobacteriales</taxon>
        <taxon>Nocardiaceae</taxon>
        <taxon>Rhodococcus</taxon>
    </lineage>
</organism>
<evidence type="ECO:0000313" key="3">
    <source>
        <dbReference type="Proteomes" id="UP000249091"/>
    </source>
</evidence>
<dbReference type="AlphaFoldDB" id="A0A2X4URE0"/>
<feature type="domain" description="VOC" evidence="1">
    <location>
        <begin position="5"/>
        <end position="133"/>
    </location>
</feature>
<accession>A0A2X4URE0</accession>
<evidence type="ECO:0000313" key="2">
    <source>
        <dbReference type="EMBL" id="SQI35590.1"/>
    </source>
</evidence>
<reference evidence="2 3" key="1">
    <citation type="submission" date="2018-06" db="EMBL/GenBank/DDBJ databases">
        <authorList>
            <consortium name="Pathogen Informatics"/>
            <person name="Doyle S."/>
        </authorList>
    </citation>
    <scope>NUCLEOTIDE SEQUENCE [LARGE SCALE GENOMIC DNA]</scope>
    <source>
        <strain evidence="2 3">NCTC10994</strain>
    </source>
</reference>
<evidence type="ECO:0000259" key="1">
    <source>
        <dbReference type="PROSITE" id="PS51819"/>
    </source>
</evidence>
<proteinExistence type="predicted"/>
<dbReference type="InterPro" id="IPR037523">
    <property type="entry name" value="VOC_core"/>
</dbReference>
<dbReference type="EMBL" id="LS483468">
    <property type="protein sequence ID" value="SQI35590.1"/>
    <property type="molecule type" value="Genomic_DNA"/>
</dbReference>
<dbReference type="SUPFAM" id="SSF54593">
    <property type="entry name" value="Glyoxalase/Bleomycin resistance protein/Dihydroxybiphenyl dioxygenase"/>
    <property type="match status" value="1"/>
</dbReference>
<dbReference type="RefSeq" id="WP_072703678.1">
    <property type="nucleotide sequence ID" value="NZ_JAFBBL010000001.1"/>
</dbReference>
<sequence>MKAEDLFHFGMVTDDPSAVRDELSNLLGYSWGPEVGGPVSVALPSGDAVVTLQCSYSVTTPRIEVVTSVPGTMWQATSGVHHLGYWSDDVDADVADLERRGYTVEATRAAPDGGLFFAFARSRTGLLVELVTRAAEPGLSGCWAVQR</sequence>
<dbReference type="Gene3D" id="3.10.180.10">
    <property type="entry name" value="2,3-Dihydroxybiphenyl 1,2-Dioxygenase, domain 1"/>
    <property type="match status" value="1"/>
</dbReference>
<keyword evidence="3" id="KW-1185">Reference proteome</keyword>
<gene>
    <name evidence="2" type="ORF">NCTC10994_03034</name>
</gene>
<dbReference type="InterPro" id="IPR029068">
    <property type="entry name" value="Glyas_Bleomycin-R_OHBP_Dase"/>
</dbReference>
<dbReference type="Pfam" id="PF13669">
    <property type="entry name" value="Glyoxalase_4"/>
    <property type="match status" value="1"/>
</dbReference>
<dbReference type="Proteomes" id="UP000249091">
    <property type="component" value="Chromosome 1"/>
</dbReference>
<dbReference type="PROSITE" id="PS51819">
    <property type="entry name" value="VOC"/>
    <property type="match status" value="1"/>
</dbReference>